<accession>A0A316TCZ1</accession>
<keyword evidence="3" id="KW-1185">Reference proteome</keyword>
<dbReference type="InterPro" id="IPR036390">
    <property type="entry name" value="WH_DNA-bd_sf"/>
</dbReference>
<dbReference type="Proteomes" id="UP000245507">
    <property type="component" value="Unassembled WGS sequence"/>
</dbReference>
<dbReference type="InterPro" id="IPR039422">
    <property type="entry name" value="MarR/SlyA-like"/>
</dbReference>
<reference evidence="2 3" key="1">
    <citation type="submission" date="2018-05" db="EMBL/GenBank/DDBJ databases">
        <title>Nocardioides silvaticus genome.</title>
        <authorList>
            <person name="Li C."/>
            <person name="Wang G."/>
        </authorList>
    </citation>
    <scope>NUCLEOTIDE SEQUENCE [LARGE SCALE GENOMIC DNA]</scope>
    <source>
        <strain evidence="2 3">CCTCC AB 2018079</strain>
    </source>
</reference>
<organism evidence="2 3">
    <name type="scientific">Nocardioides silvaticus</name>
    <dbReference type="NCBI Taxonomy" id="2201891"/>
    <lineage>
        <taxon>Bacteria</taxon>
        <taxon>Bacillati</taxon>
        <taxon>Actinomycetota</taxon>
        <taxon>Actinomycetes</taxon>
        <taxon>Propionibacteriales</taxon>
        <taxon>Nocardioidaceae</taxon>
        <taxon>Nocardioides</taxon>
    </lineage>
</organism>
<dbReference type="PROSITE" id="PS50995">
    <property type="entry name" value="HTH_MARR_2"/>
    <property type="match status" value="1"/>
</dbReference>
<feature type="domain" description="HTH marR-type" evidence="1">
    <location>
        <begin position="1"/>
        <end position="146"/>
    </location>
</feature>
<dbReference type="PANTHER" id="PTHR33164:SF99">
    <property type="entry name" value="MARR FAMILY REGULATORY PROTEIN"/>
    <property type="match status" value="1"/>
</dbReference>
<dbReference type="AlphaFoldDB" id="A0A316TCZ1"/>
<dbReference type="PANTHER" id="PTHR33164">
    <property type="entry name" value="TRANSCRIPTIONAL REGULATOR, MARR FAMILY"/>
    <property type="match status" value="1"/>
</dbReference>
<dbReference type="EMBL" id="QGDD01000014">
    <property type="protein sequence ID" value="PWN00889.1"/>
    <property type="molecule type" value="Genomic_DNA"/>
</dbReference>
<dbReference type="SUPFAM" id="SSF46785">
    <property type="entry name" value="Winged helix' DNA-binding domain"/>
    <property type="match status" value="1"/>
</dbReference>
<dbReference type="SMART" id="SM00347">
    <property type="entry name" value="HTH_MARR"/>
    <property type="match status" value="1"/>
</dbReference>
<dbReference type="Pfam" id="PF12802">
    <property type="entry name" value="MarR_2"/>
    <property type="match status" value="1"/>
</dbReference>
<dbReference type="RefSeq" id="WP_109697490.1">
    <property type="nucleotide sequence ID" value="NZ_QGDD01000014.1"/>
</dbReference>
<dbReference type="InterPro" id="IPR000835">
    <property type="entry name" value="HTH_MarR-typ"/>
</dbReference>
<evidence type="ECO:0000313" key="2">
    <source>
        <dbReference type="EMBL" id="PWN00889.1"/>
    </source>
</evidence>
<dbReference type="InterPro" id="IPR036388">
    <property type="entry name" value="WH-like_DNA-bd_sf"/>
</dbReference>
<gene>
    <name evidence="2" type="ORF">DJ010_21425</name>
</gene>
<dbReference type="OrthoDB" id="3526267at2"/>
<comment type="caution">
    <text evidence="2">The sequence shown here is derived from an EMBL/GenBank/DDBJ whole genome shotgun (WGS) entry which is preliminary data.</text>
</comment>
<protein>
    <submittedName>
        <fullName evidence="2">MarR family transcriptional regulator</fullName>
    </submittedName>
</protein>
<sequence length="151" mass="16897">MSGPWLDDDQQQTWRAWLDVYARLFARLSRELQADSGLSLQDYDVLVALTDEPDRSVRMRDLGVSLQWEKSRLSKHVTRMAARGLVARRECADDRRGAFVDITEAGLEAIRAAAPAHAALVKEVFFDGLDPEQVRELGAICAGVLERLSAE</sequence>
<dbReference type="GO" id="GO:0003700">
    <property type="term" value="F:DNA-binding transcription factor activity"/>
    <property type="evidence" value="ECO:0007669"/>
    <property type="project" value="InterPro"/>
</dbReference>
<dbReference type="GO" id="GO:0006950">
    <property type="term" value="P:response to stress"/>
    <property type="evidence" value="ECO:0007669"/>
    <property type="project" value="TreeGrafter"/>
</dbReference>
<evidence type="ECO:0000259" key="1">
    <source>
        <dbReference type="PROSITE" id="PS50995"/>
    </source>
</evidence>
<evidence type="ECO:0000313" key="3">
    <source>
        <dbReference type="Proteomes" id="UP000245507"/>
    </source>
</evidence>
<dbReference type="Gene3D" id="1.10.10.10">
    <property type="entry name" value="Winged helix-like DNA-binding domain superfamily/Winged helix DNA-binding domain"/>
    <property type="match status" value="1"/>
</dbReference>
<proteinExistence type="predicted"/>
<name>A0A316TCZ1_9ACTN</name>